<dbReference type="PANTHER" id="PTHR32322:SF2">
    <property type="entry name" value="EAMA DOMAIN-CONTAINING PROTEIN"/>
    <property type="match status" value="1"/>
</dbReference>
<feature type="transmembrane region" description="Helical" evidence="7">
    <location>
        <begin position="45"/>
        <end position="63"/>
    </location>
</feature>
<dbReference type="PANTHER" id="PTHR32322">
    <property type="entry name" value="INNER MEMBRANE TRANSPORTER"/>
    <property type="match status" value="1"/>
</dbReference>
<evidence type="ECO:0000256" key="7">
    <source>
        <dbReference type="SAM" id="Phobius"/>
    </source>
</evidence>
<dbReference type="AlphaFoldDB" id="A0A8J3RLW3"/>
<evidence type="ECO:0000313" key="8">
    <source>
        <dbReference type="EMBL" id="GIH77309.1"/>
    </source>
</evidence>
<evidence type="ECO:0000313" key="9">
    <source>
        <dbReference type="Proteomes" id="UP000616724"/>
    </source>
</evidence>
<feature type="region of interest" description="Disordered" evidence="6">
    <location>
        <begin position="308"/>
        <end position="347"/>
    </location>
</feature>
<evidence type="ECO:0000256" key="5">
    <source>
        <dbReference type="ARBA" id="ARBA00023136"/>
    </source>
</evidence>
<feature type="transmembrane region" description="Helical" evidence="7">
    <location>
        <begin position="126"/>
        <end position="145"/>
    </location>
</feature>
<feature type="transmembrane region" description="Helical" evidence="7">
    <location>
        <begin position="12"/>
        <end position="33"/>
    </location>
</feature>
<evidence type="ECO:0000256" key="2">
    <source>
        <dbReference type="ARBA" id="ARBA00007362"/>
    </source>
</evidence>
<accession>A0A8J3RLW3</accession>
<sequence length="347" mass="35050">MSTDVSIRPAQTRGLAQAAGAMFLVGTLAGVAGAIQDYPLYGGQALRYLLAAAVLLAVTRLAGLKFVRLTPRETALLVTLSLTGLVIFNVCVIEATRHGGPALVGTVLGTVPLALALLDGRPSPRVVGAATVVVAGATVATGLGSGDLPGLLWSLGALVCEVCFSLLALPLLPKLGAVRVSAYSAALAVPLLAATGLLIDGTAMLRVPTLGEAAGLGYQSIIVTTVAFFLWYDALPRLGPGRAGLFAGLIPVGAIATGAVLGLGAPSVADLAGAALVVTGIVIGLSAPAAGTSVVQRPLELVLVGDHVQDDGEERPHQPSDDEHPDGVQNQVTDLHDSSPQRRLESS</sequence>
<dbReference type="SUPFAM" id="SSF103481">
    <property type="entry name" value="Multidrug resistance efflux transporter EmrE"/>
    <property type="match status" value="2"/>
</dbReference>
<proteinExistence type="inferred from homology"/>
<dbReference type="Proteomes" id="UP000616724">
    <property type="component" value="Unassembled WGS sequence"/>
</dbReference>
<feature type="transmembrane region" description="Helical" evidence="7">
    <location>
        <begin position="102"/>
        <end position="119"/>
    </location>
</feature>
<evidence type="ECO:0000256" key="3">
    <source>
        <dbReference type="ARBA" id="ARBA00022692"/>
    </source>
</evidence>
<comment type="similarity">
    <text evidence="2">Belongs to the EamA transporter family.</text>
</comment>
<feature type="transmembrane region" description="Helical" evidence="7">
    <location>
        <begin position="271"/>
        <end position="291"/>
    </location>
</feature>
<organism evidence="8 9">
    <name type="scientific">Planobispora longispora</name>
    <dbReference type="NCBI Taxonomy" id="28887"/>
    <lineage>
        <taxon>Bacteria</taxon>
        <taxon>Bacillati</taxon>
        <taxon>Actinomycetota</taxon>
        <taxon>Actinomycetes</taxon>
        <taxon>Streptosporangiales</taxon>
        <taxon>Streptosporangiaceae</taxon>
        <taxon>Planobispora</taxon>
    </lineage>
</organism>
<gene>
    <name evidence="8" type="ORF">Plo01_37380</name>
</gene>
<comment type="subcellular location">
    <subcellularLocation>
        <location evidence="1">Membrane</location>
        <topology evidence="1">Multi-pass membrane protein</topology>
    </subcellularLocation>
</comment>
<keyword evidence="4 7" id="KW-1133">Transmembrane helix</keyword>
<keyword evidence="9" id="KW-1185">Reference proteome</keyword>
<feature type="transmembrane region" description="Helical" evidence="7">
    <location>
        <begin position="151"/>
        <end position="172"/>
    </location>
</feature>
<evidence type="ECO:0000256" key="6">
    <source>
        <dbReference type="SAM" id="MobiDB-lite"/>
    </source>
</evidence>
<feature type="transmembrane region" description="Helical" evidence="7">
    <location>
        <begin position="244"/>
        <end position="265"/>
    </location>
</feature>
<dbReference type="InterPro" id="IPR050638">
    <property type="entry name" value="AA-Vitamin_Transporters"/>
</dbReference>
<dbReference type="InterPro" id="IPR037185">
    <property type="entry name" value="EmrE-like"/>
</dbReference>
<keyword evidence="5 7" id="KW-0472">Membrane</keyword>
<feature type="transmembrane region" description="Helical" evidence="7">
    <location>
        <begin position="184"/>
        <end position="207"/>
    </location>
</feature>
<evidence type="ECO:0000256" key="4">
    <source>
        <dbReference type="ARBA" id="ARBA00022989"/>
    </source>
</evidence>
<feature type="compositionally biased region" description="Basic and acidic residues" evidence="6">
    <location>
        <begin position="334"/>
        <end position="347"/>
    </location>
</feature>
<name>A0A8J3RLW3_9ACTN</name>
<feature type="transmembrane region" description="Helical" evidence="7">
    <location>
        <begin position="75"/>
        <end position="96"/>
    </location>
</feature>
<reference evidence="8 9" key="1">
    <citation type="submission" date="2021-01" db="EMBL/GenBank/DDBJ databases">
        <title>Whole genome shotgun sequence of Planobispora longispora NBRC 13918.</title>
        <authorList>
            <person name="Komaki H."/>
            <person name="Tamura T."/>
        </authorList>
    </citation>
    <scope>NUCLEOTIDE SEQUENCE [LARGE SCALE GENOMIC DNA]</scope>
    <source>
        <strain evidence="8 9">NBRC 13918</strain>
    </source>
</reference>
<feature type="transmembrane region" description="Helical" evidence="7">
    <location>
        <begin position="213"/>
        <end position="232"/>
    </location>
</feature>
<dbReference type="EMBL" id="BOOH01000028">
    <property type="protein sequence ID" value="GIH77309.1"/>
    <property type="molecule type" value="Genomic_DNA"/>
</dbReference>
<keyword evidence="3 7" id="KW-0812">Transmembrane</keyword>
<evidence type="ECO:0000256" key="1">
    <source>
        <dbReference type="ARBA" id="ARBA00004141"/>
    </source>
</evidence>
<dbReference type="RefSeq" id="WP_203891884.1">
    <property type="nucleotide sequence ID" value="NZ_BOOH01000028.1"/>
</dbReference>
<comment type="caution">
    <text evidence="8">The sequence shown here is derived from an EMBL/GenBank/DDBJ whole genome shotgun (WGS) entry which is preliminary data.</text>
</comment>
<protein>
    <submittedName>
        <fullName evidence="8">Membrane protein</fullName>
    </submittedName>
</protein>
<dbReference type="GO" id="GO:0016020">
    <property type="term" value="C:membrane"/>
    <property type="evidence" value="ECO:0007669"/>
    <property type="project" value="UniProtKB-SubCell"/>
</dbReference>
<feature type="compositionally biased region" description="Basic and acidic residues" evidence="6">
    <location>
        <begin position="308"/>
        <end position="326"/>
    </location>
</feature>